<dbReference type="EMBL" id="JAKRCV010000002">
    <property type="protein sequence ID" value="MCG7320551.1"/>
    <property type="molecule type" value="Genomic_DNA"/>
</dbReference>
<comment type="caution">
    <text evidence="2">The sequence shown here is derived from an EMBL/GenBank/DDBJ whole genome shotgun (WGS) entry which is preliminary data.</text>
</comment>
<feature type="compositionally biased region" description="Low complexity" evidence="1">
    <location>
        <begin position="71"/>
        <end position="95"/>
    </location>
</feature>
<reference evidence="2 3" key="1">
    <citation type="submission" date="2022-02" db="EMBL/GenBank/DDBJ databases">
        <title>Uncovering new skin microbiome diversity through culturing and metagenomics.</title>
        <authorList>
            <person name="Conlan S."/>
            <person name="Deming C."/>
            <person name="Nisc Comparative Sequencing Program N."/>
            <person name="Segre J.A."/>
        </authorList>
    </citation>
    <scope>NUCLEOTIDE SEQUENCE [LARGE SCALE GENOMIC DNA]</scope>
    <source>
        <strain evidence="2 3">ACRQZ</strain>
    </source>
</reference>
<keyword evidence="3" id="KW-1185">Reference proteome</keyword>
<dbReference type="RefSeq" id="WP_019285275.1">
    <property type="nucleotide sequence ID" value="NZ_JAKRCV010000002.1"/>
</dbReference>
<proteinExistence type="predicted"/>
<protein>
    <recommendedName>
        <fullName evidence="4">YtxH domain-containing protein</fullName>
    </recommendedName>
</protein>
<feature type="region of interest" description="Disordered" evidence="1">
    <location>
        <begin position="71"/>
        <end position="127"/>
    </location>
</feature>
<evidence type="ECO:0000313" key="2">
    <source>
        <dbReference type="EMBL" id="MCG7320551.1"/>
    </source>
</evidence>
<gene>
    <name evidence="2" type="ORF">MHL29_01400</name>
</gene>
<name>A0ABS9PY49_9MICO</name>
<dbReference type="Proteomes" id="UP001521931">
    <property type="component" value="Unassembled WGS sequence"/>
</dbReference>
<organism evidence="2 3">
    <name type="scientific">Arsenicicoccus bolidensis</name>
    <dbReference type="NCBI Taxonomy" id="229480"/>
    <lineage>
        <taxon>Bacteria</taxon>
        <taxon>Bacillati</taxon>
        <taxon>Actinomycetota</taxon>
        <taxon>Actinomycetes</taxon>
        <taxon>Micrococcales</taxon>
        <taxon>Intrasporangiaceae</taxon>
        <taxon>Arsenicicoccus</taxon>
    </lineage>
</organism>
<evidence type="ECO:0008006" key="4">
    <source>
        <dbReference type="Google" id="ProtNLM"/>
    </source>
</evidence>
<evidence type="ECO:0000313" key="3">
    <source>
        <dbReference type="Proteomes" id="UP001521931"/>
    </source>
</evidence>
<evidence type="ECO:0000256" key="1">
    <source>
        <dbReference type="SAM" id="MobiDB-lite"/>
    </source>
</evidence>
<sequence length="127" mass="12578">MLNKLSFLAGVGAGYVLGARGGRGQYDALKHRSTSALQNPSVQSKIADAAQAVKAQTPPQAHGLVDKAVSAVSGGAAPATTSTSTSSSTYTTGVTPATGVRTDYTADPVGMPNTPSSTGLGTDGRLA</sequence>
<accession>A0ABS9PY49</accession>